<feature type="compositionally biased region" description="Acidic residues" evidence="1">
    <location>
        <begin position="197"/>
        <end position="211"/>
    </location>
</feature>
<evidence type="ECO:0000313" key="4">
    <source>
        <dbReference type="Proteomes" id="UP000654345"/>
    </source>
</evidence>
<name>A0ABQ3UQI0_9CHLR</name>
<evidence type="ECO:0000259" key="2">
    <source>
        <dbReference type="PROSITE" id="PS50885"/>
    </source>
</evidence>
<gene>
    <name evidence="3" type="ORF">KSB_35140</name>
</gene>
<proteinExistence type="predicted"/>
<accession>A0ABQ3UQI0</accession>
<dbReference type="EMBL" id="BNJG01000001">
    <property type="protein sequence ID" value="GHO55039.1"/>
    <property type="molecule type" value="Genomic_DNA"/>
</dbReference>
<dbReference type="InterPro" id="IPR003660">
    <property type="entry name" value="HAMP_dom"/>
</dbReference>
<dbReference type="PROSITE" id="PS50885">
    <property type="entry name" value="HAMP"/>
    <property type="match status" value="1"/>
</dbReference>
<dbReference type="Proteomes" id="UP000654345">
    <property type="component" value="Unassembled WGS sequence"/>
</dbReference>
<feature type="compositionally biased region" description="Acidic residues" evidence="1">
    <location>
        <begin position="67"/>
        <end position="79"/>
    </location>
</feature>
<keyword evidence="4" id="KW-1185">Reference proteome</keyword>
<sequence>MDLSLRLDTLGLVEVRYLRGRERYRDWPQFELLAASRQARILAYFPREVAEQLHQQILMVEAAVGLESEEETEHEEGEGQEVGVAHEGETKTSEKDGSTFSPAFAQALKQLNELARQRLPEAGIPGNQTSGDLSQEIDALGDDDDALEQLQDAFSQMMEVVRELAEEISTDALKLTGRFKCARTNIEFIPRPHTSEDSDDDDDDDDEELEIDTSSGVIDIEVELVMVLQLFEEGRARPDDLPAVELQLDVDDFERLHETLDFAMERERRGRRRPKA</sequence>
<protein>
    <recommendedName>
        <fullName evidence="2">HAMP domain-containing protein</fullName>
    </recommendedName>
</protein>
<feature type="region of interest" description="Disordered" evidence="1">
    <location>
        <begin position="67"/>
        <end position="99"/>
    </location>
</feature>
<comment type="caution">
    <text evidence="3">The sequence shown here is derived from an EMBL/GenBank/DDBJ whole genome shotgun (WGS) entry which is preliminary data.</text>
</comment>
<organism evidence="3 4">
    <name type="scientific">Ktedonobacter robiniae</name>
    <dbReference type="NCBI Taxonomy" id="2778365"/>
    <lineage>
        <taxon>Bacteria</taxon>
        <taxon>Bacillati</taxon>
        <taxon>Chloroflexota</taxon>
        <taxon>Ktedonobacteria</taxon>
        <taxon>Ktedonobacterales</taxon>
        <taxon>Ktedonobacteraceae</taxon>
        <taxon>Ktedonobacter</taxon>
    </lineage>
</organism>
<reference evidence="3 4" key="1">
    <citation type="journal article" date="2021" name="Int. J. Syst. Evol. Microbiol.">
        <title>Reticulibacter mediterranei gen. nov., sp. nov., within the new family Reticulibacteraceae fam. nov., and Ktedonospora formicarum gen. nov., sp. nov., Ktedonobacter robiniae sp. nov., Dictyobacter formicarum sp. nov. and Dictyobacter arantiisoli sp. nov., belonging to the class Ktedonobacteria.</title>
        <authorList>
            <person name="Yabe S."/>
            <person name="Zheng Y."/>
            <person name="Wang C.M."/>
            <person name="Sakai Y."/>
            <person name="Abe K."/>
            <person name="Yokota A."/>
            <person name="Donadio S."/>
            <person name="Cavaletti L."/>
            <person name="Monciardini P."/>
        </authorList>
    </citation>
    <scope>NUCLEOTIDE SEQUENCE [LARGE SCALE GENOMIC DNA]</scope>
    <source>
        <strain evidence="3 4">SOSP1-30</strain>
    </source>
</reference>
<feature type="compositionally biased region" description="Basic and acidic residues" evidence="1">
    <location>
        <begin position="84"/>
        <end position="97"/>
    </location>
</feature>
<dbReference type="RefSeq" id="WP_201371685.1">
    <property type="nucleotide sequence ID" value="NZ_BNJG01000001.1"/>
</dbReference>
<evidence type="ECO:0000256" key="1">
    <source>
        <dbReference type="SAM" id="MobiDB-lite"/>
    </source>
</evidence>
<feature type="domain" description="HAMP" evidence="2">
    <location>
        <begin position="130"/>
        <end position="166"/>
    </location>
</feature>
<feature type="region of interest" description="Disordered" evidence="1">
    <location>
        <begin position="190"/>
        <end position="213"/>
    </location>
</feature>
<evidence type="ECO:0000313" key="3">
    <source>
        <dbReference type="EMBL" id="GHO55039.1"/>
    </source>
</evidence>